<comment type="caution">
    <text evidence="2">The sequence shown here is derived from an EMBL/GenBank/DDBJ whole genome shotgun (WGS) entry which is preliminary data.</text>
</comment>
<dbReference type="Proteomes" id="UP001321018">
    <property type="component" value="Unassembled WGS sequence"/>
</dbReference>
<proteinExistence type="predicted"/>
<reference evidence="2 4" key="1">
    <citation type="submission" date="2022-09" db="EMBL/GenBank/DDBJ databases">
        <title>Enrichment on poylsaccharides allowed isolation of novel metabolic and taxonomic groups of Haloarchaea.</title>
        <authorList>
            <person name="Sorokin D.Y."/>
            <person name="Elcheninov A.G."/>
            <person name="Khizhniak T.V."/>
            <person name="Kolganova T.V."/>
            <person name="Kublanov I.V."/>
        </authorList>
    </citation>
    <scope>NUCLEOTIDE SEQUENCE</scope>
    <source>
        <strain evidence="3 4">AArc-m2/3/4</strain>
        <strain evidence="2">AArc-xg1-1</strain>
    </source>
</reference>
<dbReference type="EMBL" id="JAOPKB010000005">
    <property type="protein sequence ID" value="MCU4973416.1"/>
    <property type="molecule type" value="Genomic_DNA"/>
</dbReference>
<evidence type="ECO:0000313" key="3">
    <source>
        <dbReference type="EMBL" id="MCU4973416.1"/>
    </source>
</evidence>
<keyword evidence="1" id="KW-0472">Membrane</keyword>
<feature type="transmembrane region" description="Helical" evidence="1">
    <location>
        <begin position="20"/>
        <end position="42"/>
    </location>
</feature>
<dbReference type="AlphaFoldDB" id="A0AAP3E1W5"/>
<keyword evidence="1" id="KW-1133">Transmembrane helix</keyword>
<organism evidence="2 5">
    <name type="scientific">Natronoglomus mannanivorans</name>
    <dbReference type="NCBI Taxonomy" id="2979990"/>
    <lineage>
        <taxon>Archaea</taxon>
        <taxon>Methanobacteriati</taxon>
        <taxon>Methanobacteriota</taxon>
        <taxon>Stenosarchaea group</taxon>
        <taxon>Halobacteria</taxon>
        <taxon>Halobacteriales</taxon>
        <taxon>Natrialbaceae</taxon>
        <taxon>Natronoglomus</taxon>
    </lineage>
</organism>
<feature type="transmembrane region" description="Helical" evidence="1">
    <location>
        <begin position="49"/>
        <end position="72"/>
    </location>
</feature>
<keyword evidence="1" id="KW-0812">Transmembrane</keyword>
<protein>
    <submittedName>
        <fullName evidence="2">Uncharacterized protein</fullName>
    </submittedName>
</protein>
<evidence type="ECO:0000313" key="2">
    <source>
        <dbReference type="EMBL" id="MCU4741367.1"/>
    </source>
</evidence>
<name>A0AAP3E1W5_9EURY</name>
<accession>A0AAP3E1W5</accession>
<keyword evidence="4" id="KW-1185">Reference proteome</keyword>
<dbReference type="RefSeq" id="WP_338003207.1">
    <property type="nucleotide sequence ID" value="NZ_JAOPKA010000004.1"/>
</dbReference>
<evidence type="ECO:0000256" key="1">
    <source>
        <dbReference type="SAM" id="Phobius"/>
    </source>
</evidence>
<dbReference type="Proteomes" id="UP001320972">
    <property type="component" value="Unassembled WGS sequence"/>
</dbReference>
<sequence length="79" mass="8301">MSSGDLSKEELERTAGQTWFVGGIFLGLGAAPVVGLVVYAIARLFFTHSLAALLVLTGALLSFALGLTYVALARTLEDE</sequence>
<evidence type="ECO:0000313" key="4">
    <source>
        <dbReference type="Proteomes" id="UP001320972"/>
    </source>
</evidence>
<evidence type="ECO:0000313" key="5">
    <source>
        <dbReference type="Proteomes" id="UP001321018"/>
    </source>
</evidence>
<gene>
    <name evidence="3" type="ORF">OB955_11760</name>
    <name evidence="2" type="ORF">OB960_08125</name>
</gene>
<dbReference type="EMBL" id="JAOPKA010000004">
    <property type="protein sequence ID" value="MCU4741367.1"/>
    <property type="molecule type" value="Genomic_DNA"/>
</dbReference>